<evidence type="ECO:0000256" key="4">
    <source>
        <dbReference type="ARBA" id="ARBA00022825"/>
    </source>
</evidence>
<evidence type="ECO:0000256" key="3">
    <source>
        <dbReference type="ARBA" id="ARBA00022729"/>
    </source>
</evidence>
<evidence type="ECO:0000259" key="7">
    <source>
        <dbReference type="Pfam" id="PF05922"/>
    </source>
</evidence>
<accession>A0A811NWU3</accession>
<evidence type="ECO:0000256" key="5">
    <source>
        <dbReference type="SAM" id="MobiDB-lite"/>
    </source>
</evidence>
<dbReference type="FunFam" id="3.30.70.80:FF:000002">
    <property type="entry name" value="Subtilisin-like protease SBT5.3"/>
    <property type="match status" value="1"/>
</dbReference>
<dbReference type="AlphaFoldDB" id="A0A811NWU3"/>
<protein>
    <recommendedName>
        <fullName evidence="7">Inhibitor I9 domain-containing protein</fullName>
    </recommendedName>
</protein>
<dbReference type="Proteomes" id="UP000604825">
    <property type="component" value="Unassembled WGS sequence"/>
</dbReference>
<sequence>MGFSIPSRAPVASALLLYLFLPLLPGAHGGSRRLYIVYLGDVKHGHPNDVIASHHDILSNALGSMDDSLASMVYNYKHGFSGFAAMLTEDHAHQLAGSRCSCRGRPPGRREVTFSVCLLRVPVPMETHSSQLETAVLVMDVLGVLDVDAVGVGAQRRGANGQAADEHAAAAVKLDGAVLHLEALHRHVGHEKPQRLRPDDGYDSRSAKN</sequence>
<keyword evidence="4" id="KW-0378">Hydrolase</keyword>
<proteinExistence type="inferred from homology"/>
<dbReference type="OrthoDB" id="687848at2759"/>
<dbReference type="InterPro" id="IPR037045">
    <property type="entry name" value="S8pro/Inhibitor_I9_sf"/>
</dbReference>
<feature type="region of interest" description="Disordered" evidence="5">
    <location>
        <begin position="185"/>
        <end position="209"/>
    </location>
</feature>
<keyword evidence="9" id="KW-1185">Reference proteome</keyword>
<dbReference type="GO" id="GO:0006508">
    <property type="term" value="P:proteolysis"/>
    <property type="evidence" value="ECO:0007669"/>
    <property type="project" value="UniProtKB-KW"/>
</dbReference>
<feature type="domain" description="Inhibitor I9" evidence="7">
    <location>
        <begin position="35"/>
        <end position="97"/>
    </location>
</feature>
<dbReference type="Pfam" id="PF05922">
    <property type="entry name" value="Inhibitor_I9"/>
    <property type="match status" value="1"/>
</dbReference>
<dbReference type="InterPro" id="IPR010259">
    <property type="entry name" value="S8pro/Inhibitor_I9"/>
</dbReference>
<keyword evidence="3 6" id="KW-0732">Signal</keyword>
<reference evidence="8" key="1">
    <citation type="submission" date="2020-10" db="EMBL/GenBank/DDBJ databases">
        <authorList>
            <person name="Han B."/>
            <person name="Lu T."/>
            <person name="Zhao Q."/>
            <person name="Huang X."/>
            <person name="Zhao Y."/>
        </authorList>
    </citation>
    <scope>NUCLEOTIDE SEQUENCE</scope>
</reference>
<dbReference type="EMBL" id="CAJGYO010000005">
    <property type="protein sequence ID" value="CAD6229520.1"/>
    <property type="molecule type" value="Genomic_DNA"/>
</dbReference>
<evidence type="ECO:0000256" key="6">
    <source>
        <dbReference type="SAM" id="SignalP"/>
    </source>
</evidence>
<dbReference type="GO" id="GO:0008236">
    <property type="term" value="F:serine-type peptidase activity"/>
    <property type="evidence" value="ECO:0007669"/>
    <property type="project" value="UniProtKB-KW"/>
</dbReference>
<evidence type="ECO:0000313" key="8">
    <source>
        <dbReference type="EMBL" id="CAD6229520.1"/>
    </source>
</evidence>
<evidence type="ECO:0000256" key="1">
    <source>
        <dbReference type="ARBA" id="ARBA00011073"/>
    </source>
</evidence>
<keyword evidence="2" id="KW-0645">Protease</keyword>
<gene>
    <name evidence="8" type="ORF">NCGR_LOCUS20045</name>
</gene>
<evidence type="ECO:0000256" key="2">
    <source>
        <dbReference type="ARBA" id="ARBA00022670"/>
    </source>
</evidence>
<name>A0A811NWU3_9POAL</name>
<feature type="chain" id="PRO_5032338062" description="Inhibitor I9 domain-containing protein" evidence="6">
    <location>
        <begin position="30"/>
        <end position="209"/>
    </location>
</feature>
<organism evidence="8 9">
    <name type="scientific">Miscanthus lutarioriparius</name>
    <dbReference type="NCBI Taxonomy" id="422564"/>
    <lineage>
        <taxon>Eukaryota</taxon>
        <taxon>Viridiplantae</taxon>
        <taxon>Streptophyta</taxon>
        <taxon>Embryophyta</taxon>
        <taxon>Tracheophyta</taxon>
        <taxon>Spermatophyta</taxon>
        <taxon>Magnoliopsida</taxon>
        <taxon>Liliopsida</taxon>
        <taxon>Poales</taxon>
        <taxon>Poaceae</taxon>
        <taxon>PACMAD clade</taxon>
        <taxon>Panicoideae</taxon>
        <taxon>Andropogonodae</taxon>
        <taxon>Andropogoneae</taxon>
        <taxon>Saccharinae</taxon>
        <taxon>Miscanthus</taxon>
    </lineage>
</organism>
<dbReference type="Gene3D" id="3.30.70.80">
    <property type="entry name" value="Peptidase S8 propeptide/proteinase inhibitor I9"/>
    <property type="match status" value="1"/>
</dbReference>
<keyword evidence="4" id="KW-0720">Serine protease</keyword>
<feature type="signal peptide" evidence="6">
    <location>
        <begin position="1"/>
        <end position="29"/>
    </location>
</feature>
<evidence type="ECO:0000313" key="9">
    <source>
        <dbReference type="Proteomes" id="UP000604825"/>
    </source>
</evidence>
<comment type="caution">
    <text evidence="8">The sequence shown here is derived from an EMBL/GenBank/DDBJ whole genome shotgun (WGS) entry which is preliminary data.</text>
</comment>
<comment type="similarity">
    <text evidence="1">Belongs to the peptidase S8 family.</text>
</comment>